<feature type="compositionally biased region" description="Low complexity" evidence="1">
    <location>
        <begin position="27"/>
        <end position="37"/>
    </location>
</feature>
<organism evidence="2 3">
    <name type="scientific">Solanum commersonii</name>
    <name type="common">Commerson's wild potato</name>
    <name type="synonym">Commerson's nightshade</name>
    <dbReference type="NCBI Taxonomy" id="4109"/>
    <lineage>
        <taxon>Eukaryota</taxon>
        <taxon>Viridiplantae</taxon>
        <taxon>Streptophyta</taxon>
        <taxon>Embryophyta</taxon>
        <taxon>Tracheophyta</taxon>
        <taxon>Spermatophyta</taxon>
        <taxon>Magnoliopsida</taxon>
        <taxon>eudicotyledons</taxon>
        <taxon>Gunneridae</taxon>
        <taxon>Pentapetalae</taxon>
        <taxon>asterids</taxon>
        <taxon>lamiids</taxon>
        <taxon>Solanales</taxon>
        <taxon>Solanaceae</taxon>
        <taxon>Solanoideae</taxon>
        <taxon>Solaneae</taxon>
        <taxon>Solanum</taxon>
    </lineage>
</organism>
<gene>
    <name evidence="2" type="ORF">H5410_001851</name>
</gene>
<accession>A0A9J6B079</accession>
<evidence type="ECO:0000313" key="2">
    <source>
        <dbReference type="EMBL" id="KAG5630134.1"/>
    </source>
</evidence>
<protein>
    <submittedName>
        <fullName evidence="2">Uncharacterized protein</fullName>
    </submittedName>
</protein>
<comment type="caution">
    <text evidence="2">The sequence shown here is derived from an EMBL/GenBank/DDBJ whole genome shotgun (WGS) entry which is preliminary data.</text>
</comment>
<evidence type="ECO:0000256" key="1">
    <source>
        <dbReference type="SAM" id="MobiDB-lite"/>
    </source>
</evidence>
<dbReference type="OrthoDB" id="1304922at2759"/>
<reference evidence="2 3" key="1">
    <citation type="submission" date="2020-09" db="EMBL/GenBank/DDBJ databases">
        <title>De no assembly of potato wild relative species, Solanum commersonii.</title>
        <authorList>
            <person name="Cho K."/>
        </authorList>
    </citation>
    <scope>NUCLEOTIDE SEQUENCE [LARGE SCALE GENOMIC DNA]</scope>
    <source>
        <strain evidence="2">LZ3.2</strain>
        <tissue evidence="2">Leaf</tissue>
    </source>
</reference>
<keyword evidence="3" id="KW-1185">Reference proteome</keyword>
<dbReference type="Proteomes" id="UP000824120">
    <property type="component" value="Chromosome 1"/>
</dbReference>
<sequence length="104" mass="11355">MTAKKTCNDSGKQKDSNVEMSFFQQMPTGPTPSSASAPTPKNRVFNFGVYGLLDPGASLSFVTPYIAISFDILPEQLLDIFSVSTPMVWTGFMLVMPQLIGELE</sequence>
<proteinExistence type="predicted"/>
<feature type="region of interest" description="Disordered" evidence="1">
    <location>
        <begin position="1"/>
        <end position="37"/>
    </location>
</feature>
<name>A0A9J6B079_SOLCO</name>
<dbReference type="AlphaFoldDB" id="A0A9J6B079"/>
<dbReference type="EMBL" id="JACXVP010000001">
    <property type="protein sequence ID" value="KAG5630134.1"/>
    <property type="molecule type" value="Genomic_DNA"/>
</dbReference>
<evidence type="ECO:0000313" key="3">
    <source>
        <dbReference type="Proteomes" id="UP000824120"/>
    </source>
</evidence>